<protein>
    <recommendedName>
        <fullName evidence="2">Apple domain-containing protein</fullName>
    </recommendedName>
</protein>
<keyword evidence="4" id="KW-1185">Reference proteome</keyword>
<reference evidence="3" key="1">
    <citation type="journal article" date="2023" name="G3 (Bethesda)">
        <title>A reference genome for the long-term kleptoplast-retaining sea slug Elysia crispata morphotype clarki.</title>
        <authorList>
            <person name="Eastman K.E."/>
            <person name="Pendleton A.L."/>
            <person name="Shaikh M.A."/>
            <person name="Suttiyut T."/>
            <person name="Ogas R."/>
            <person name="Tomko P."/>
            <person name="Gavelis G."/>
            <person name="Widhalm J.R."/>
            <person name="Wisecaver J.H."/>
        </authorList>
    </citation>
    <scope>NUCLEOTIDE SEQUENCE</scope>
    <source>
        <strain evidence="3">ECLA1</strain>
    </source>
</reference>
<organism evidence="3 4">
    <name type="scientific">Elysia crispata</name>
    <name type="common">lettuce slug</name>
    <dbReference type="NCBI Taxonomy" id="231223"/>
    <lineage>
        <taxon>Eukaryota</taxon>
        <taxon>Metazoa</taxon>
        <taxon>Spiralia</taxon>
        <taxon>Lophotrochozoa</taxon>
        <taxon>Mollusca</taxon>
        <taxon>Gastropoda</taxon>
        <taxon>Heterobranchia</taxon>
        <taxon>Euthyneura</taxon>
        <taxon>Panpulmonata</taxon>
        <taxon>Sacoglossa</taxon>
        <taxon>Placobranchoidea</taxon>
        <taxon>Plakobranchidae</taxon>
        <taxon>Elysia</taxon>
    </lineage>
</organism>
<dbReference type="SUPFAM" id="SSF57414">
    <property type="entry name" value="Hairpin loop containing domain-like"/>
    <property type="match status" value="1"/>
</dbReference>
<evidence type="ECO:0000259" key="2">
    <source>
        <dbReference type="Pfam" id="PF00024"/>
    </source>
</evidence>
<comment type="caution">
    <text evidence="3">The sequence shown here is derived from an EMBL/GenBank/DDBJ whole genome shotgun (WGS) entry which is preliminary data.</text>
</comment>
<dbReference type="AlphaFoldDB" id="A0AAE1D752"/>
<feature type="chain" id="PRO_5042123366" description="Apple domain-containing protein" evidence="1">
    <location>
        <begin position="17"/>
        <end position="316"/>
    </location>
</feature>
<feature type="signal peptide" evidence="1">
    <location>
        <begin position="1"/>
        <end position="16"/>
    </location>
</feature>
<keyword evidence="1" id="KW-0732">Signal</keyword>
<accession>A0AAE1D752</accession>
<evidence type="ECO:0000256" key="1">
    <source>
        <dbReference type="SAM" id="SignalP"/>
    </source>
</evidence>
<dbReference type="InterPro" id="IPR003609">
    <property type="entry name" value="Pan_app"/>
</dbReference>
<dbReference type="Gene3D" id="3.50.4.10">
    <property type="entry name" value="Hepatocyte Growth Factor"/>
    <property type="match status" value="1"/>
</dbReference>
<dbReference type="Proteomes" id="UP001283361">
    <property type="component" value="Unassembled WGS sequence"/>
</dbReference>
<evidence type="ECO:0000313" key="4">
    <source>
        <dbReference type="Proteomes" id="UP001283361"/>
    </source>
</evidence>
<gene>
    <name evidence="3" type="ORF">RRG08_054932</name>
</gene>
<name>A0AAE1D752_9GAST</name>
<feature type="domain" description="Apple" evidence="2">
    <location>
        <begin position="41"/>
        <end position="88"/>
    </location>
</feature>
<dbReference type="EMBL" id="JAWDGP010005150">
    <property type="protein sequence ID" value="KAK3759210.1"/>
    <property type="molecule type" value="Genomic_DNA"/>
</dbReference>
<evidence type="ECO:0000313" key="3">
    <source>
        <dbReference type="EMBL" id="KAK3759210.1"/>
    </source>
</evidence>
<proteinExistence type="predicted"/>
<sequence>MLYFLLFCALLRLTDGLNVTSHRFRIQKHTKLTSGVTKIRDVSRRDMTILVCAAQCGSEDQCNMFDFNERQNSCTLFSQTIFDPGVLRSPSPEYHLGFRIDFDNITSAGWTLVFKAHKLINSSVYNAWTNSDQVHDHPLLPGFPFECLSLGYVDTSCAGNQHFRSLILNEWRHTDVDRVWFSLKTGSTQVAFIEFDGLGSDRDTWFTESRVLNSTWGPYLSSVQHMGISGYFTSATARRFNVFGPLTGCVDEWLYTTVVDQMQDECNNQWDLPTGTGFPVFLYSRSGKASTSRASVHTYDLAQAADALEVWIKLFD</sequence>
<dbReference type="Pfam" id="PF00024">
    <property type="entry name" value="PAN_1"/>
    <property type="match status" value="1"/>
</dbReference>